<dbReference type="Proteomes" id="UP001066276">
    <property type="component" value="Chromosome 10"/>
</dbReference>
<comment type="caution">
    <text evidence="1">The sequence shown here is derived from an EMBL/GenBank/DDBJ whole genome shotgun (WGS) entry which is preliminary data.</text>
</comment>
<organism evidence="1 2">
    <name type="scientific">Pleurodeles waltl</name>
    <name type="common">Iberian ribbed newt</name>
    <dbReference type="NCBI Taxonomy" id="8319"/>
    <lineage>
        <taxon>Eukaryota</taxon>
        <taxon>Metazoa</taxon>
        <taxon>Chordata</taxon>
        <taxon>Craniata</taxon>
        <taxon>Vertebrata</taxon>
        <taxon>Euteleostomi</taxon>
        <taxon>Amphibia</taxon>
        <taxon>Batrachia</taxon>
        <taxon>Caudata</taxon>
        <taxon>Salamandroidea</taxon>
        <taxon>Salamandridae</taxon>
        <taxon>Pleurodelinae</taxon>
        <taxon>Pleurodeles</taxon>
    </lineage>
</organism>
<evidence type="ECO:0000313" key="1">
    <source>
        <dbReference type="EMBL" id="KAJ1098266.1"/>
    </source>
</evidence>
<dbReference type="EMBL" id="JANPWB010000014">
    <property type="protein sequence ID" value="KAJ1098266.1"/>
    <property type="molecule type" value="Genomic_DNA"/>
</dbReference>
<proteinExistence type="predicted"/>
<protein>
    <submittedName>
        <fullName evidence="1">Uncharacterized protein</fullName>
    </submittedName>
</protein>
<accession>A0AAV7M390</accession>
<evidence type="ECO:0000313" key="2">
    <source>
        <dbReference type="Proteomes" id="UP001066276"/>
    </source>
</evidence>
<reference evidence="1" key="1">
    <citation type="journal article" date="2022" name="bioRxiv">
        <title>Sequencing and chromosome-scale assembly of the giantPleurodeles waltlgenome.</title>
        <authorList>
            <person name="Brown T."/>
            <person name="Elewa A."/>
            <person name="Iarovenko S."/>
            <person name="Subramanian E."/>
            <person name="Araus A.J."/>
            <person name="Petzold A."/>
            <person name="Susuki M."/>
            <person name="Suzuki K.-i.T."/>
            <person name="Hayashi T."/>
            <person name="Toyoda A."/>
            <person name="Oliveira C."/>
            <person name="Osipova E."/>
            <person name="Leigh N.D."/>
            <person name="Simon A."/>
            <person name="Yun M.H."/>
        </authorList>
    </citation>
    <scope>NUCLEOTIDE SEQUENCE</scope>
    <source>
        <strain evidence="1">20211129_DDA</strain>
        <tissue evidence="1">Liver</tissue>
    </source>
</reference>
<name>A0AAV7M390_PLEWA</name>
<dbReference type="AlphaFoldDB" id="A0AAV7M390"/>
<sequence>MVAGSIPREGAATLSRCYTDTRHTPDAEAECLHSARGLPGTHTAQTLRKRPVKAELFYRRVLYCPRVDSVKDYEAPGVKDL</sequence>
<gene>
    <name evidence="1" type="ORF">NDU88_003382</name>
</gene>
<keyword evidence="2" id="KW-1185">Reference proteome</keyword>